<proteinExistence type="predicted"/>
<dbReference type="RefSeq" id="WP_086899468.1">
    <property type="nucleotide sequence ID" value="NZ_CP021358.1"/>
</dbReference>
<organism evidence="1 2">
    <name type="scientific">Kushneria marisflavi</name>
    <dbReference type="NCBI Taxonomy" id="157779"/>
    <lineage>
        <taxon>Bacteria</taxon>
        <taxon>Pseudomonadati</taxon>
        <taxon>Pseudomonadota</taxon>
        <taxon>Gammaproteobacteria</taxon>
        <taxon>Oceanospirillales</taxon>
        <taxon>Halomonadaceae</taxon>
        <taxon>Kushneria</taxon>
    </lineage>
</organism>
<evidence type="ECO:0000313" key="1">
    <source>
        <dbReference type="EMBL" id="ART62223.1"/>
    </source>
</evidence>
<dbReference type="KEGG" id="kma:B9H00_03315"/>
<accession>A0A240UMC1</accession>
<dbReference type="Proteomes" id="UP000194457">
    <property type="component" value="Chromosome"/>
</dbReference>
<dbReference type="EMBL" id="CP021358">
    <property type="protein sequence ID" value="ART62223.1"/>
    <property type="molecule type" value="Genomic_DNA"/>
</dbReference>
<dbReference type="AlphaFoldDB" id="A0A240UMC1"/>
<dbReference type="InterPro" id="IPR010653">
    <property type="entry name" value="NlpB/DapX"/>
</dbReference>
<reference evidence="1 2" key="1">
    <citation type="submission" date="2017-05" db="EMBL/GenBank/DDBJ databases">
        <authorList>
            <person name="Song R."/>
            <person name="Chenine A.L."/>
            <person name="Ruprecht R.M."/>
        </authorList>
    </citation>
    <scope>NUCLEOTIDE SEQUENCE [LARGE SCALE GENOMIC DNA]</scope>
    <source>
        <strain evidence="1">SW32</strain>
    </source>
</reference>
<protein>
    <submittedName>
        <fullName evidence="1">Uncharacterized protein</fullName>
    </submittedName>
</protein>
<dbReference type="Pfam" id="PF06804">
    <property type="entry name" value="Lipoprotein_18"/>
    <property type="match status" value="1"/>
</dbReference>
<dbReference type="PROSITE" id="PS51257">
    <property type="entry name" value="PROKAR_LIPOPROTEIN"/>
    <property type="match status" value="1"/>
</dbReference>
<dbReference type="InterPro" id="IPR042268">
    <property type="entry name" value="BamC_C"/>
</dbReference>
<evidence type="ECO:0000313" key="2">
    <source>
        <dbReference type="Proteomes" id="UP000194457"/>
    </source>
</evidence>
<sequence length="310" mass="34896">MSKTRWMMVTPLLLVMSGCGGGYYHDRNSEYADAEMTAPLELPASRDQTRYQDAMPVPRASNDFIRNRDGYEPPRPQTLSTSDRETRFVEPRQADGNRWLVVSAAPGAVWPRLQEFVRANGYQVQNIDGNTGQITTDRGVLSVRQGIRNNTTDVYCQQGGESVDACLSQVSQYLSSSAPQSGVSLVAQNLSRNDRVRLESRDDNWRLALALDFPRAWAELAWQLENNYETPNRRLIDQNRSERVFTVEYTVKGEGSWIPFRGSSDETQQYQLHLLPGDNATYVSVTDSAGNPVDQQRSHDLLDGVASILR</sequence>
<name>A0A240UMC1_9GAMM</name>
<keyword evidence="2" id="KW-1185">Reference proteome</keyword>
<gene>
    <name evidence="1" type="ORF">B9H00_03315</name>
</gene>
<dbReference type="Gene3D" id="3.30.310.170">
    <property type="entry name" value="Outer membrane protein assembly factor BamC"/>
    <property type="match status" value="1"/>
</dbReference>